<dbReference type="STRING" id="388950.GCA_001611675_00194"/>
<keyword evidence="2" id="KW-0812">Transmembrane</keyword>
<evidence type="ECO:0000256" key="1">
    <source>
        <dbReference type="SAM" id="MobiDB-lite"/>
    </source>
</evidence>
<evidence type="ECO:0000256" key="2">
    <source>
        <dbReference type="SAM" id="Phobius"/>
    </source>
</evidence>
<feature type="transmembrane region" description="Helical" evidence="2">
    <location>
        <begin position="12"/>
        <end position="39"/>
    </location>
</feature>
<evidence type="ECO:0000313" key="4">
    <source>
        <dbReference type="Proteomes" id="UP000182491"/>
    </source>
</evidence>
<keyword evidence="4" id="KW-1185">Reference proteome</keyword>
<dbReference type="OrthoDB" id="844215at2"/>
<keyword evidence="2" id="KW-0472">Membrane</keyword>
<name>A0A1I7GKZ0_9BACT</name>
<dbReference type="RefSeq" id="WP_068836427.1">
    <property type="nucleotide sequence ID" value="NZ_BMXC01000001.1"/>
</dbReference>
<evidence type="ECO:0000313" key="3">
    <source>
        <dbReference type="EMBL" id="SFU49084.1"/>
    </source>
</evidence>
<dbReference type="Proteomes" id="UP000182491">
    <property type="component" value="Unassembled WGS sequence"/>
</dbReference>
<reference evidence="4" key="1">
    <citation type="submission" date="2016-10" db="EMBL/GenBank/DDBJ databases">
        <authorList>
            <person name="Varghese N."/>
        </authorList>
    </citation>
    <scope>NUCLEOTIDE SEQUENCE [LARGE SCALE GENOMIC DNA]</scope>
    <source>
        <strain evidence="4">DSM 18820</strain>
    </source>
</reference>
<protein>
    <submittedName>
        <fullName evidence="3">Uncharacterized protein</fullName>
    </submittedName>
</protein>
<accession>A0A1I7GKZ0</accession>
<organism evidence="3 4">
    <name type="scientific">Pontibacter akesuensis</name>
    <dbReference type="NCBI Taxonomy" id="388950"/>
    <lineage>
        <taxon>Bacteria</taxon>
        <taxon>Pseudomonadati</taxon>
        <taxon>Bacteroidota</taxon>
        <taxon>Cytophagia</taxon>
        <taxon>Cytophagales</taxon>
        <taxon>Hymenobacteraceae</taxon>
        <taxon>Pontibacter</taxon>
    </lineage>
</organism>
<gene>
    <name evidence="3" type="ORF">SAMN04487941_1098</name>
</gene>
<sequence length="1314" mass="146517">MSSPEKTSIGHKVLKVAGTVAACLIGLILLLTLLLLTVLEPYAARMLKKQVTEKTEGLYQLNFKDIDINLLSTSIALQGVHLSPDTAVHRQQLHSEKASAILVELQTPQFKVTGINLLDLIIRKQLSINKVLIKQPHLTLMVDERVQSRAAPKAIQDSSSSGKRFIKGLEVGEIDIPGARVQQVSWAKPNQPIHTLSDLSLRVLGLELDSLQQDLLKNWKTEDVQVMLKAYAYTPPNSVYRFGFDSFRYSTKKEKLQLDNLRVALDSSATTALNTPKTKHLLFNVLVPSLQVTGLNALEAYRTKKLKLAELTLNQAAVELLENPALAADTASLNVKELYAQVSGYLQVVGLEELHLADARFIHRTVSPEVATIQEVKKLNVRLWDVRLDSATLFSPRENLPVQEFLVSARNYHYSNPASVYTLQVGQMELSSKERHLVVDTVRVWGDRSKNKRLGQGAAASAVVYDLQVPRVRITEMDLLKSYQTRLLDVGNISIISPAISMTYYPKVPIPDWKVIARKAYEPLTAFVSDLKVGQLNVQHASFTRQISKEEVRLSQKLEDGSLSLTGIHIDSAFIYQQEPLVPLQSFTFSGRGYKHVMPAQAQSLAIGRFRYSTSHGELTARSISLTSDSDQNEQMQQSDEASRTLFDLSAPLLKVTGLQVIEALNKGRLALKEISLRHPNLSIITDRDISPAPAPGIEQAAAALLKFISPVTVQAVRLEDGTFTYRENREKIIRTQRLEQVSTLITGLKLSPESLSKLDEALPLDEMRVTASNYTYQSPDSVYTISLDSLSYSSMRQELFARYFSLTSDKEAHVELKATNPAAASGHLFDVSTTKFVVTGLDLVRSYETGRFAMAGILLHAPEVAILRDQEVVNRQAASAAPNQAGSTRKKDQPQGQALKQVKDVVHNFSVDRLRLTDGKFKLSVLKDTVTKSQTLEQVSVVLEELRLVSLQAPDPLEMFDVDNVGFLVQDYTYLTPDSLYEFHIGEARTSLRDQTLVVDSLRLKPLFEFEEYTDKLEYATDRVALTIPSIKMQGFRLDALFNEQEIIASNIKLTKPELNLYRNRKVPENPERQPPTLQQMLRNVPYPVQIDSVHIVGGKIVYSEVAANGVAPGVLTLDHTMLQIANITNDSLLLRENSIIWASGTTMFMGESTLKANFAFHMNHPEDLYTYKGTLEPMKFAAFNPLLTQLMFFRMKSGSINQADFTVRATEHMAEGQVDLLYDDLYIQLIDKEDPGNPGLLLNTGSFLLNNLVIKDNNPSRLGNFRKGEIKVERDLTKSVFNHMSGALMSGVASSMMPGWIEKVLSALVGLP</sequence>
<dbReference type="EMBL" id="FPCA01000001">
    <property type="protein sequence ID" value="SFU49084.1"/>
    <property type="molecule type" value="Genomic_DNA"/>
</dbReference>
<feature type="region of interest" description="Disordered" evidence="1">
    <location>
        <begin position="878"/>
        <end position="899"/>
    </location>
</feature>
<keyword evidence="2" id="KW-1133">Transmembrane helix</keyword>
<proteinExistence type="predicted"/>